<dbReference type="PANTHER" id="PTHR43874">
    <property type="entry name" value="TWO-COMPONENT RESPONSE REGULATOR"/>
    <property type="match status" value="1"/>
</dbReference>
<dbReference type="InterPro" id="IPR011006">
    <property type="entry name" value="CheY-like_superfamily"/>
</dbReference>
<dbReference type="SMART" id="SM00448">
    <property type="entry name" value="REC"/>
    <property type="match status" value="1"/>
</dbReference>
<evidence type="ECO:0000259" key="4">
    <source>
        <dbReference type="PROSITE" id="PS50110"/>
    </source>
</evidence>
<sequence>MGAPKRSPSFSHRPGFPSGLRVLLVDSDVEARARTEEQLRACDYSVTSCASCAEAVVQLSSCSASAFDVLLADKGAIGCVAAATAAGAAAKAGRSGLLDSCRGVPCILMAADPSPDDVMQGVSLGAVDFLAKPLSQLKLRNIWQHTVRKMMGDMRIQCGGKPEPLDRTASSLPAALACIDEQQPQLQPQQQPQQQQQQQQLQQDQHTKPGLPPRSPGVARPPPVRALRAGHRPPHACVSSTNLAASGPEPMDDDAEFDFEAAEPPRAPAPACDDATCAAPRPAAPAPAPSVSAATAACTAATATATATATHMTAPVPSCGVPVSGALAPLSAGMVRRKWAGPGATWAAAAPCRRRSWRRPPS</sequence>
<dbReference type="InterPro" id="IPR001789">
    <property type="entry name" value="Sig_transdc_resp-reg_receiver"/>
</dbReference>
<feature type="compositionally biased region" description="Pro residues" evidence="3">
    <location>
        <begin position="210"/>
        <end position="224"/>
    </location>
</feature>
<dbReference type="GeneID" id="25728586"/>
<feature type="domain" description="Response regulatory" evidence="4">
    <location>
        <begin position="21"/>
        <end position="147"/>
    </location>
</feature>
<dbReference type="SUPFAM" id="SSF52172">
    <property type="entry name" value="CheY-like"/>
    <property type="match status" value="1"/>
</dbReference>
<gene>
    <name evidence="5" type="ORF">MNEG_11334</name>
</gene>
<dbReference type="PANTHER" id="PTHR43874:SF7">
    <property type="entry name" value="TWO-COMPONENT RESPONSE REGULATOR ARR10"/>
    <property type="match status" value="1"/>
</dbReference>
<protein>
    <recommendedName>
        <fullName evidence="4">Response regulatory domain-containing protein</fullName>
    </recommendedName>
</protein>
<dbReference type="OrthoDB" id="60033at2759"/>
<keyword evidence="6" id="KW-1185">Reference proteome</keyword>
<dbReference type="KEGG" id="mng:MNEG_11334"/>
<dbReference type="InterPro" id="IPR045279">
    <property type="entry name" value="ARR-like"/>
</dbReference>
<accession>A0A0D2LZ31</accession>
<name>A0A0D2LZ31_9CHLO</name>
<feature type="modified residue" description="4-aspartylphosphate" evidence="2">
    <location>
        <position position="73"/>
    </location>
</feature>
<evidence type="ECO:0000313" key="5">
    <source>
        <dbReference type="EMBL" id="KIY96629.1"/>
    </source>
</evidence>
<dbReference type="GO" id="GO:0009736">
    <property type="term" value="P:cytokinin-activated signaling pathway"/>
    <property type="evidence" value="ECO:0007669"/>
    <property type="project" value="InterPro"/>
</dbReference>
<dbReference type="Gene3D" id="3.40.50.2300">
    <property type="match status" value="1"/>
</dbReference>
<proteinExistence type="predicted"/>
<dbReference type="EMBL" id="KK102915">
    <property type="protein sequence ID" value="KIY96629.1"/>
    <property type="molecule type" value="Genomic_DNA"/>
</dbReference>
<evidence type="ECO:0000256" key="1">
    <source>
        <dbReference type="ARBA" id="ARBA00023012"/>
    </source>
</evidence>
<dbReference type="RefSeq" id="XP_013895649.1">
    <property type="nucleotide sequence ID" value="XM_014040195.1"/>
</dbReference>
<organism evidence="5 6">
    <name type="scientific">Monoraphidium neglectum</name>
    <dbReference type="NCBI Taxonomy" id="145388"/>
    <lineage>
        <taxon>Eukaryota</taxon>
        <taxon>Viridiplantae</taxon>
        <taxon>Chlorophyta</taxon>
        <taxon>core chlorophytes</taxon>
        <taxon>Chlorophyceae</taxon>
        <taxon>CS clade</taxon>
        <taxon>Sphaeropleales</taxon>
        <taxon>Selenastraceae</taxon>
        <taxon>Monoraphidium</taxon>
    </lineage>
</organism>
<dbReference type="AlphaFoldDB" id="A0A0D2LZ31"/>
<dbReference type="GO" id="GO:0000160">
    <property type="term" value="P:phosphorelay signal transduction system"/>
    <property type="evidence" value="ECO:0007669"/>
    <property type="project" value="UniProtKB-KW"/>
</dbReference>
<reference evidence="5 6" key="1">
    <citation type="journal article" date="2013" name="BMC Genomics">
        <title>Reconstruction of the lipid metabolism for the microalga Monoraphidium neglectum from its genome sequence reveals characteristics suitable for biofuel production.</title>
        <authorList>
            <person name="Bogen C."/>
            <person name="Al-Dilaimi A."/>
            <person name="Albersmeier A."/>
            <person name="Wichmann J."/>
            <person name="Grundmann M."/>
            <person name="Rupp O."/>
            <person name="Lauersen K.J."/>
            <person name="Blifernez-Klassen O."/>
            <person name="Kalinowski J."/>
            <person name="Goesmann A."/>
            <person name="Mussgnug J.H."/>
            <person name="Kruse O."/>
        </authorList>
    </citation>
    <scope>NUCLEOTIDE SEQUENCE [LARGE SCALE GENOMIC DNA]</scope>
    <source>
        <strain evidence="5 6">SAG 48.87</strain>
    </source>
</reference>
<dbReference type="Proteomes" id="UP000054498">
    <property type="component" value="Unassembled WGS sequence"/>
</dbReference>
<keyword evidence="1" id="KW-0902">Two-component regulatory system</keyword>
<feature type="region of interest" description="Disordered" evidence="3">
    <location>
        <begin position="183"/>
        <end position="255"/>
    </location>
</feature>
<dbReference type="PROSITE" id="PS50110">
    <property type="entry name" value="RESPONSE_REGULATORY"/>
    <property type="match status" value="1"/>
</dbReference>
<dbReference type="STRING" id="145388.A0A0D2LZ31"/>
<keyword evidence="2" id="KW-0597">Phosphoprotein</keyword>
<feature type="compositionally biased region" description="Low complexity" evidence="3">
    <location>
        <begin position="183"/>
        <end position="203"/>
    </location>
</feature>
<evidence type="ECO:0000256" key="2">
    <source>
        <dbReference type="PROSITE-ProRule" id="PRU00169"/>
    </source>
</evidence>
<evidence type="ECO:0000256" key="3">
    <source>
        <dbReference type="SAM" id="MobiDB-lite"/>
    </source>
</evidence>
<evidence type="ECO:0000313" key="6">
    <source>
        <dbReference type="Proteomes" id="UP000054498"/>
    </source>
</evidence>